<evidence type="ECO:0000256" key="3">
    <source>
        <dbReference type="ARBA" id="ARBA00022777"/>
    </source>
</evidence>
<dbReference type="Gene3D" id="1.10.1070.20">
    <property type="match status" value="1"/>
</dbReference>
<dbReference type="EMBL" id="CP162511">
    <property type="protein sequence ID" value="XDI04773.1"/>
    <property type="molecule type" value="Genomic_DNA"/>
</dbReference>
<reference evidence="6" key="1">
    <citation type="submission" date="2024-05" db="EMBL/GenBank/DDBJ databases">
        <title>Herbiconiux sp. A18JL235.</title>
        <authorList>
            <person name="Zhang G."/>
        </authorList>
    </citation>
    <scope>NUCLEOTIDE SEQUENCE</scope>
    <source>
        <strain evidence="6">A18JL235</strain>
    </source>
</reference>
<evidence type="ECO:0000313" key="6">
    <source>
        <dbReference type="EMBL" id="XDI04773.1"/>
    </source>
</evidence>
<proteinExistence type="inferred from homology"/>
<feature type="domain" description="HipA-like C-terminal" evidence="4">
    <location>
        <begin position="143"/>
        <end position="370"/>
    </location>
</feature>
<comment type="similarity">
    <text evidence="1">Belongs to the HipA Ser/Thr kinase family.</text>
</comment>
<dbReference type="PANTHER" id="PTHR37419">
    <property type="entry name" value="SERINE/THREONINE-PROTEIN KINASE TOXIN HIPA"/>
    <property type="match status" value="1"/>
</dbReference>
<dbReference type="PANTHER" id="PTHR37419:SF1">
    <property type="entry name" value="SERINE_THREONINE-PROTEIN KINASE TOXIN HIPA"/>
    <property type="match status" value="1"/>
</dbReference>
<evidence type="ECO:0000256" key="2">
    <source>
        <dbReference type="ARBA" id="ARBA00022679"/>
    </source>
</evidence>
<dbReference type="Pfam" id="PF07804">
    <property type="entry name" value="HipA_C"/>
    <property type="match status" value="1"/>
</dbReference>
<sequence length="399" mass="42992">MSGRLEAWLEGHHAGQFVFGDGPPRFEYDEDAPATPLSLSLPRDGRATKLASANFLENLLPENERTRQRMAFAYSARSASAFDLLSAAGGDVAGGLVLLPEGGSPSVGAAELSPALHRDIAERAAAIKRDSSETVPRSGSARFSLAGAQGKFALAWVEGDWYWPNASVPSTHIVKPGSAEHRNIEAAEAATIELAALAGVGAPQAEVLRFGDQTSYVIERFDREAGTGPLSRRLHAEDIAQSLGLPPDRKYEVSVAQVMARLKPVDDDGTLRRSFLAQLAFTVLVGNSDAHAKNYSLLLRPSGILLSPMYDVLPMFLYPDVDQKLAMPIGGARYAREVTSRHWASLARTVGMDPDEVVGVVRRVAERVAEHNDEVWSGVDADQAADARAYVARNIERAL</sequence>
<dbReference type="InterPro" id="IPR052028">
    <property type="entry name" value="HipA_Ser/Thr_kinase"/>
</dbReference>
<evidence type="ECO:0000259" key="4">
    <source>
        <dbReference type="Pfam" id="PF07804"/>
    </source>
</evidence>
<organism evidence="6">
    <name type="scientific">Herbiconiux sp. A18JL235</name>
    <dbReference type="NCBI Taxonomy" id="3152363"/>
    <lineage>
        <taxon>Bacteria</taxon>
        <taxon>Bacillati</taxon>
        <taxon>Actinomycetota</taxon>
        <taxon>Actinomycetes</taxon>
        <taxon>Micrococcales</taxon>
        <taxon>Microbacteriaceae</taxon>
        <taxon>Herbiconiux</taxon>
    </lineage>
</organism>
<evidence type="ECO:0000259" key="5">
    <source>
        <dbReference type="Pfam" id="PF13657"/>
    </source>
</evidence>
<dbReference type="InterPro" id="IPR017508">
    <property type="entry name" value="HipA_N1"/>
</dbReference>
<dbReference type="GO" id="GO:0005829">
    <property type="term" value="C:cytosol"/>
    <property type="evidence" value="ECO:0007669"/>
    <property type="project" value="TreeGrafter"/>
</dbReference>
<name>A0AB39BEU9_9MICO</name>
<dbReference type="GO" id="GO:0004674">
    <property type="term" value="F:protein serine/threonine kinase activity"/>
    <property type="evidence" value="ECO:0007669"/>
    <property type="project" value="TreeGrafter"/>
</dbReference>
<dbReference type="NCBIfam" id="TIGR03071">
    <property type="entry name" value="couple_hipA"/>
    <property type="match status" value="1"/>
</dbReference>
<accession>A0AB39BEU9</accession>
<feature type="domain" description="HipA N-terminal subdomain 1" evidence="5">
    <location>
        <begin position="5"/>
        <end position="97"/>
    </location>
</feature>
<gene>
    <name evidence="6" type="ORF">ABFY20_15720</name>
</gene>
<dbReference type="RefSeq" id="WP_368497180.1">
    <property type="nucleotide sequence ID" value="NZ_CP162511.1"/>
</dbReference>
<keyword evidence="3" id="KW-0418">Kinase</keyword>
<keyword evidence="2" id="KW-0808">Transferase</keyword>
<dbReference type="AlphaFoldDB" id="A0AB39BEU9"/>
<evidence type="ECO:0000256" key="1">
    <source>
        <dbReference type="ARBA" id="ARBA00010164"/>
    </source>
</evidence>
<protein>
    <submittedName>
        <fullName evidence="6">HipA domain-containing protein</fullName>
    </submittedName>
</protein>
<dbReference type="Pfam" id="PF13657">
    <property type="entry name" value="Couple_hipA"/>
    <property type="match status" value="1"/>
</dbReference>
<dbReference type="InterPro" id="IPR012893">
    <property type="entry name" value="HipA-like_C"/>
</dbReference>